<dbReference type="GO" id="GO:0008374">
    <property type="term" value="F:O-acyltransferase activity"/>
    <property type="evidence" value="ECO:0007669"/>
    <property type="project" value="TreeGrafter"/>
</dbReference>
<keyword evidence="3" id="KW-0677">Repeat</keyword>
<proteinExistence type="inferred from homology"/>
<evidence type="ECO:0000256" key="1">
    <source>
        <dbReference type="ARBA" id="ARBA00007274"/>
    </source>
</evidence>
<evidence type="ECO:0000256" key="3">
    <source>
        <dbReference type="ARBA" id="ARBA00022737"/>
    </source>
</evidence>
<name>A0A1M6BZB2_9FLAO</name>
<dbReference type="Proteomes" id="UP000184172">
    <property type="component" value="Unassembled WGS sequence"/>
</dbReference>
<evidence type="ECO:0000313" key="5">
    <source>
        <dbReference type="EMBL" id="SHI54072.1"/>
    </source>
</evidence>
<evidence type="ECO:0000256" key="2">
    <source>
        <dbReference type="ARBA" id="ARBA00022679"/>
    </source>
</evidence>
<dbReference type="STRING" id="797419.SAMN05216556_10393"/>
<evidence type="ECO:0000256" key="4">
    <source>
        <dbReference type="ARBA" id="ARBA00023315"/>
    </source>
</evidence>
<keyword evidence="4" id="KW-0012">Acyltransferase</keyword>
<protein>
    <submittedName>
        <fullName evidence="5">Transferase hexapeptide (Six repeat-containing protein)</fullName>
    </submittedName>
</protein>
<dbReference type="CDD" id="cd04647">
    <property type="entry name" value="LbH_MAT_like"/>
    <property type="match status" value="1"/>
</dbReference>
<dbReference type="GO" id="GO:0005829">
    <property type="term" value="C:cytosol"/>
    <property type="evidence" value="ECO:0007669"/>
    <property type="project" value="TreeGrafter"/>
</dbReference>
<dbReference type="Pfam" id="PF00132">
    <property type="entry name" value="Hexapep"/>
    <property type="match status" value="1"/>
</dbReference>
<dbReference type="RefSeq" id="WP_200791516.1">
    <property type="nucleotide sequence ID" value="NZ_FNNS01000003.1"/>
</dbReference>
<dbReference type="Gene3D" id="2.160.10.10">
    <property type="entry name" value="Hexapeptide repeat proteins"/>
    <property type="match status" value="1"/>
</dbReference>
<dbReference type="AlphaFoldDB" id="A0A1M6BZB2"/>
<dbReference type="InterPro" id="IPR051159">
    <property type="entry name" value="Hexapeptide_acetyltransf"/>
</dbReference>
<organism evidence="5 6">
    <name type="scientific">Aequorivita viscosa</name>
    <dbReference type="NCBI Taxonomy" id="797419"/>
    <lineage>
        <taxon>Bacteria</taxon>
        <taxon>Pseudomonadati</taxon>
        <taxon>Bacteroidota</taxon>
        <taxon>Flavobacteriia</taxon>
        <taxon>Flavobacteriales</taxon>
        <taxon>Flavobacteriaceae</taxon>
        <taxon>Aequorivita</taxon>
    </lineage>
</organism>
<dbReference type="EMBL" id="FQYV01000003">
    <property type="protein sequence ID" value="SHI54072.1"/>
    <property type="molecule type" value="Genomic_DNA"/>
</dbReference>
<dbReference type="InterPro" id="IPR011004">
    <property type="entry name" value="Trimer_LpxA-like_sf"/>
</dbReference>
<dbReference type="PANTHER" id="PTHR23416">
    <property type="entry name" value="SIALIC ACID SYNTHASE-RELATED"/>
    <property type="match status" value="1"/>
</dbReference>
<dbReference type="PROSITE" id="PS00101">
    <property type="entry name" value="HEXAPEP_TRANSFERASES"/>
    <property type="match status" value="1"/>
</dbReference>
<dbReference type="InterPro" id="IPR001451">
    <property type="entry name" value="Hexapep"/>
</dbReference>
<dbReference type="InterPro" id="IPR018357">
    <property type="entry name" value="Hexapep_transf_CS"/>
</dbReference>
<keyword evidence="2 5" id="KW-0808">Transferase</keyword>
<accession>A0A1M6BZB2</accession>
<reference evidence="6" key="1">
    <citation type="submission" date="2016-11" db="EMBL/GenBank/DDBJ databases">
        <authorList>
            <person name="Varghese N."/>
            <person name="Submissions S."/>
        </authorList>
    </citation>
    <scope>NUCLEOTIDE SEQUENCE [LARGE SCALE GENOMIC DNA]</scope>
    <source>
        <strain evidence="6">DSM 26349</strain>
    </source>
</reference>
<evidence type="ECO:0000313" key="6">
    <source>
        <dbReference type="Proteomes" id="UP000184172"/>
    </source>
</evidence>
<comment type="similarity">
    <text evidence="1">Belongs to the transferase hexapeptide repeat family.</text>
</comment>
<keyword evidence="6" id="KW-1185">Reference proteome</keyword>
<dbReference type="PANTHER" id="PTHR23416:SF23">
    <property type="entry name" value="ACETYLTRANSFERASE C18B11.09C-RELATED"/>
    <property type="match status" value="1"/>
</dbReference>
<sequence length="131" mass="13971">MPFDKRSKIEYNVYLSNANGISIGYNCRINENVFIQQAVIGNNVLIAPNVAILSVSHNHENLEIPIVDQGDTEPNPPIIKDGVWLGRNVVVMPGITIGEGAIVGAGAVVTKDVAPFTVVGGVPAKLIKSRK</sequence>
<gene>
    <name evidence="5" type="ORF">SAMN04487908_10393</name>
</gene>
<dbReference type="SUPFAM" id="SSF51161">
    <property type="entry name" value="Trimeric LpxA-like enzymes"/>
    <property type="match status" value="1"/>
</dbReference>